<dbReference type="PANTHER" id="PTHR34847">
    <property type="entry name" value="NODULATION PROTEIN U"/>
    <property type="match status" value="1"/>
</dbReference>
<dbReference type="Proteomes" id="UP000194464">
    <property type="component" value="Unassembled WGS sequence"/>
</dbReference>
<feature type="domain" description="Carbamoyltransferase" evidence="2">
    <location>
        <begin position="4"/>
        <end position="356"/>
    </location>
</feature>
<evidence type="ECO:0000259" key="3">
    <source>
        <dbReference type="Pfam" id="PF16861"/>
    </source>
</evidence>
<keyword evidence="5" id="KW-1185">Reference proteome</keyword>
<dbReference type="PANTHER" id="PTHR34847:SF1">
    <property type="entry name" value="NODULATION PROTEIN U"/>
    <property type="match status" value="1"/>
</dbReference>
<gene>
    <name evidence="4" type="ORF">SAMN06295909_0098</name>
</gene>
<dbReference type="RefSeq" id="WP_086472397.1">
    <property type="nucleotide sequence ID" value="NZ_FXWJ01000001.1"/>
</dbReference>
<comment type="similarity">
    <text evidence="1">Belongs to the NodU/CmcH family.</text>
</comment>
<dbReference type="InterPro" id="IPR043129">
    <property type="entry name" value="ATPase_NBD"/>
</dbReference>
<comment type="caution">
    <text evidence="4">The sequence shown here is derived from an EMBL/GenBank/DDBJ whole genome shotgun (WGS) entry which is preliminary data.</text>
</comment>
<dbReference type="Pfam" id="PF16861">
    <property type="entry name" value="Carbam_trans_C"/>
    <property type="match status" value="1"/>
</dbReference>
<dbReference type="Gene3D" id="3.90.870.20">
    <property type="entry name" value="Carbamoyltransferase, C-terminal domain"/>
    <property type="match status" value="1"/>
</dbReference>
<dbReference type="InterPro" id="IPR051338">
    <property type="entry name" value="NodU/CmcH_Carbamoyltrnsfr"/>
</dbReference>
<dbReference type="SUPFAM" id="SSF53067">
    <property type="entry name" value="Actin-like ATPase domain"/>
    <property type="match status" value="1"/>
</dbReference>
<dbReference type="Pfam" id="PF02543">
    <property type="entry name" value="Carbam_trans_N"/>
    <property type="match status" value="1"/>
</dbReference>
<reference evidence="4 5" key="1">
    <citation type="submission" date="2017-04" db="EMBL/GenBank/DDBJ databases">
        <authorList>
            <person name="Varghese N."/>
            <person name="Submissions S."/>
        </authorList>
    </citation>
    <scope>NUCLEOTIDE SEQUENCE [LARGE SCALE GENOMIC DNA]</scope>
    <source>
        <strain evidence="4 5">VKM Ac-1784</strain>
    </source>
</reference>
<evidence type="ECO:0000313" key="4">
    <source>
        <dbReference type="EMBL" id="SMQ58065.1"/>
    </source>
</evidence>
<dbReference type="InterPro" id="IPR031730">
    <property type="entry name" value="Carbam_trans_C"/>
</dbReference>
<dbReference type="Gene3D" id="3.30.420.40">
    <property type="match status" value="2"/>
</dbReference>
<evidence type="ECO:0000256" key="1">
    <source>
        <dbReference type="ARBA" id="ARBA00006129"/>
    </source>
</evidence>
<dbReference type="InterPro" id="IPR003696">
    <property type="entry name" value="Carbtransf_dom"/>
</dbReference>
<dbReference type="EMBL" id="FXWJ01000001">
    <property type="protein sequence ID" value="SMQ58065.1"/>
    <property type="molecule type" value="Genomic_DNA"/>
</dbReference>
<sequence length="577" mass="61155">MSVLGIYDGHNAGAALVSERGRVIAAVEEERFSRIKNHDARPGQSAPPYESVAFCLAASPEPVTRIAFGLAAPAELSRNAMATFDACVAAGESQRLSRAAELGLTDSELRELPASTQRRRVDTLSAVVAGAGLGAEAPVAFVDHHAAHAGGAYLLSGLDQALVVTLDGKGDNLSGSVSVGDHGTISRTLEIPSEDSLGHLYSAFTVACGLRPQRDEGKLQAMAASGSIDRRIRSWLEDRFELDGRSGAIRGKLSEGLVIGPYPDRRPDLHNDLVREIIGGSRIVDVAATVQNFLEQVVAEFVTWHLARTGLRTLVVSGGVFANVSLNHRLADLGAVDRLHVHPAMTDAGIAMGAAVVTFAAQGTAPQPLRDLGIGPTYSDRECADAFEREGFCVTTPRLGAEVVLGGALARGEVVARFVGGAEYGPRALGNRSILAPANNPSMPVILNRMLRRSTVMPFAPMARARDAVDLFAVVPVLADSFRTMTAAVPCTVETRRRYPAIVHADGTARPQLLDDDERATAIIDELERRTGQHVIINTSFNLHDEPMVCRPIDAARSASAAGITTVQIGGMVAKLE</sequence>
<name>A0ABY1R7E9_9MICO</name>
<accession>A0ABY1R7E9</accession>
<organism evidence="4 5">
    <name type="scientific">Plantibacter elymi</name>
    <name type="common">nom. nud.</name>
    <dbReference type="NCBI Taxonomy" id="199708"/>
    <lineage>
        <taxon>Bacteria</taxon>
        <taxon>Bacillati</taxon>
        <taxon>Actinomycetota</taxon>
        <taxon>Actinomycetes</taxon>
        <taxon>Micrococcales</taxon>
        <taxon>Microbacteriaceae</taxon>
        <taxon>Plantibacter</taxon>
    </lineage>
</organism>
<feature type="domain" description="Carbamoyltransferase C-terminal" evidence="3">
    <location>
        <begin position="408"/>
        <end position="573"/>
    </location>
</feature>
<evidence type="ECO:0000313" key="5">
    <source>
        <dbReference type="Proteomes" id="UP000194464"/>
    </source>
</evidence>
<protein>
    <submittedName>
        <fullName evidence="4">Carbamoyltransferase</fullName>
    </submittedName>
</protein>
<evidence type="ECO:0000259" key="2">
    <source>
        <dbReference type="Pfam" id="PF02543"/>
    </source>
</evidence>
<dbReference type="CDD" id="cd24100">
    <property type="entry name" value="ASKHA_NBD_MJ1051-like_N"/>
    <property type="match status" value="1"/>
</dbReference>
<proteinExistence type="inferred from homology"/>
<dbReference type="InterPro" id="IPR038152">
    <property type="entry name" value="Carbam_trans_C_sf"/>
</dbReference>